<evidence type="ECO:0000256" key="1">
    <source>
        <dbReference type="ARBA" id="ARBA00004141"/>
    </source>
</evidence>
<protein>
    <recommendedName>
        <fullName evidence="6">Copper transport protein</fullName>
    </recommendedName>
</protein>
<dbReference type="PANTHER" id="PTHR12483:SF73">
    <property type="entry name" value="COPPER TRANSPORT PROTEIN CTR3"/>
    <property type="match status" value="1"/>
</dbReference>
<evidence type="ECO:0000256" key="4">
    <source>
        <dbReference type="ARBA" id="ARBA00022989"/>
    </source>
</evidence>
<dbReference type="Proteomes" id="UP001562357">
    <property type="component" value="Unassembled WGS sequence"/>
</dbReference>
<evidence type="ECO:0000256" key="3">
    <source>
        <dbReference type="ARBA" id="ARBA00022692"/>
    </source>
</evidence>
<keyword evidence="5 6" id="KW-0472">Membrane</keyword>
<dbReference type="Pfam" id="PF04145">
    <property type="entry name" value="Ctr"/>
    <property type="match status" value="1"/>
</dbReference>
<evidence type="ECO:0000256" key="6">
    <source>
        <dbReference type="RuleBase" id="RU367022"/>
    </source>
</evidence>
<keyword evidence="6" id="KW-0406">Ion transport</keyword>
<reference evidence="9" key="1">
    <citation type="submission" date="2024-06" db="EMBL/GenBank/DDBJ databases">
        <title>Draft Genome Sequences of Epichloe bromicola Strains Isolated from Elymus ciliaris.</title>
        <authorList>
            <consortium name="Epichloe bromicola genome sequencing consortium"/>
            <person name="Miura A."/>
            <person name="Imano S."/>
            <person name="Ashida A."/>
            <person name="Sato I."/>
            <person name="Chiba S."/>
            <person name="Tanaka A."/>
            <person name="Camagna M."/>
            <person name="Takemoto D."/>
        </authorList>
    </citation>
    <scope>NUCLEOTIDE SEQUENCE [LARGE SCALE GENOMIC DNA]</scope>
    <source>
        <strain evidence="9">DP</strain>
    </source>
</reference>
<keyword evidence="6" id="KW-0813">Transport</keyword>
<organism evidence="8 9">
    <name type="scientific">Epichloe bromicola</name>
    <dbReference type="NCBI Taxonomy" id="79588"/>
    <lineage>
        <taxon>Eukaryota</taxon>
        <taxon>Fungi</taxon>
        <taxon>Dikarya</taxon>
        <taxon>Ascomycota</taxon>
        <taxon>Pezizomycotina</taxon>
        <taxon>Sordariomycetes</taxon>
        <taxon>Hypocreomycetidae</taxon>
        <taxon>Hypocreales</taxon>
        <taxon>Clavicipitaceae</taxon>
        <taxon>Epichloe</taxon>
    </lineage>
</organism>
<comment type="caution">
    <text evidence="8">The sequence shown here is derived from an EMBL/GenBank/DDBJ whole genome shotgun (WGS) entry which is preliminary data.</text>
</comment>
<gene>
    <name evidence="8" type="primary">g5156</name>
    <name evidence="8" type="ORF">EsDP_00005156</name>
</gene>
<evidence type="ECO:0000256" key="2">
    <source>
        <dbReference type="ARBA" id="ARBA00006921"/>
    </source>
</evidence>
<evidence type="ECO:0000256" key="7">
    <source>
        <dbReference type="SAM" id="MobiDB-lite"/>
    </source>
</evidence>
<keyword evidence="6" id="KW-0186">Copper</keyword>
<proteinExistence type="inferred from homology"/>
<evidence type="ECO:0000256" key="5">
    <source>
        <dbReference type="ARBA" id="ARBA00023136"/>
    </source>
</evidence>
<feature type="transmembrane region" description="Helical" evidence="6">
    <location>
        <begin position="248"/>
        <end position="266"/>
    </location>
</feature>
<accession>A0ABQ0CTX9</accession>
<comment type="subcellular location">
    <subcellularLocation>
        <location evidence="1 6">Membrane</location>
        <topology evidence="1 6">Multi-pass membrane protein</topology>
    </subcellularLocation>
</comment>
<dbReference type="InterPro" id="IPR007274">
    <property type="entry name" value="Cop_transporter"/>
</dbReference>
<keyword evidence="4 6" id="KW-1133">Transmembrane helix</keyword>
<comment type="similarity">
    <text evidence="2 6">Belongs to the copper transporter (Ctr) (TC 1.A.56) family. SLC31A subfamily.</text>
</comment>
<feature type="transmembrane region" description="Helical" evidence="6">
    <location>
        <begin position="127"/>
        <end position="146"/>
    </location>
</feature>
<dbReference type="PANTHER" id="PTHR12483">
    <property type="entry name" value="SOLUTE CARRIER FAMILY 31 COPPER TRANSPORTERS"/>
    <property type="match status" value="1"/>
</dbReference>
<evidence type="ECO:0000313" key="8">
    <source>
        <dbReference type="EMBL" id="GAB0136868.1"/>
    </source>
</evidence>
<feature type="region of interest" description="Disordered" evidence="7">
    <location>
        <begin position="63"/>
        <end position="91"/>
    </location>
</feature>
<feature type="compositionally biased region" description="Low complexity" evidence="7">
    <location>
        <begin position="74"/>
        <end position="91"/>
    </location>
</feature>
<keyword evidence="6" id="KW-0187">Copper transport</keyword>
<dbReference type="EMBL" id="BAAFGZ010000227">
    <property type="protein sequence ID" value="GAB0136868.1"/>
    <property type="molecule type" value="Genomic_DNA"/>
</dbReference>
<keyword evidence="3 6" id="KW-0812">Transmembrane</keyword>
<keyword evidence="9" id="KW-1185">Reference proteome</keyword>
<name>A0ABQ0CTX9_9HYPO</name>
<sequence>MHASALFQTREGHITQLRRFNIFPSSSFSASLSRTNLLNPALPPVGLYIVLLVTNSSEISRSAASQHTMDHSGHTAMATGGSGSSTASAKSMGGMGGGTGCKISMLFNLNTIDACFLSSQWRITSSAMFAGSCIGVFLLTLSLEFLRRSIKEYDRYLIRQHVSKCQAVSVSVAVSPAAAGAGSSTPTTDSLHGGAAKTPATAITSPSRGAVPPFRPSVLQQAVRAFLHMLAFFVGYILMLLAMYYNGYLLLCIFLGAFFGAFIFQWEALVPGYSGEPTSAAQETTLCCG</sequence>
<evidence type="ECO:0000313" key="9">
    <source>
        <dbReference type="Proteomes" id="UP001562357"/>
    </source>
</evidence>